<dbReference type="Pfam" id="PF03101">
    <property type="entry name" value="FAR1"/>
    <property type="match status" value="1"/>
</dbReference>
<proteinExistence type="predicted"/>
<comment type="subcellular location">
    <subcellularLocation>
        <location evidence="1">Nucleus</location>
    </subcellularLocation>
</comment>
<dbReference type="GO" id="GO:0043565">
    <property type="term" value="F:sequence-specific DNA binding"/>
    <property type="evidence" value="ECO:0007669"/>
    <property type="project" value="InterPro"/>
</dbReference>
<dbReference type="PROSITE" id="PS50811">
    <property type="entry name" value="WRKY"/>
    <property type="match status" value="1"/>
</dbReference>
<dbReference type="AlphaFoldDB" id="A0AAP0S0J6"/>
<keyword evidence="4" id="KW-0804">Transcription</keyword>
<evidence type="ECO:0000259" key="6">
    <source>
        <dbReference type="PROSITE" id="PS50811"/>
    </source>
</evidence>
<evidence type="ECO:0000313" key="8">
    <source>
        <dbReference type="Proteomes" id="UP001415857"/>
    </source>
</evidence>
<dbReference type="GO" id="GO:0005634">
    <property type="term" value="C:nucleus"/>
    <property type="evidence" value="ECO:0007669"/>
    <property type="project" value="UniProtKB-SubCell"/>
</dbReference>
<gene>
    <name evidence="7" type="ORF">L1049_016353</name>
</gene>
<reference evidence="7 8" key="1">
    <citation type="journal article" date="2024" name="Plant J.">
        <title>Genome sequences and population genomics reveal climatic adaptation and genomic divergence between two closely related sweetgum species.</title>
        <authorList>
            <person name="Xu W.Q."/>
            <person name="Ren C.Q."/>
            <person name="Zhang X.Y."/>
            <person name="Comes H.P."/>
            <person name="Liu X.H."/>
            <person name="Li Y.G."/>
            <person name="Kettle C.J."/>
            <person name="Jalonen R."/>
            <person name="Gaisberger H."/>
            <person name="Ma Y.Z."/>
            <person name="Qiu Y.X."/>
        </authorList>
    </citation>
    <scope>NUCLEOTIDE SEQUENCE [LARGE SCALE GENOMIC DNA]</scope>
    <source>
        <strain evidence="7">Hangzhou</strain>
    </source>
</reference>
<evidence type="ECO:0000256" key="5">
    <source>
        <dbReference type="ARBA" id="ARBA00023242"/>
    </source>
</evidence>
<dbReference type="Proteomes" id="UP001415857">
    <property type="component" value="Unassembled WGS sequence"/>
</dbReference>
<keyword evidence="8" id="KW-1185">Reference proteome</keyword>
<evidence type="ECO:0000256" key="4">
    <source>
        <dbReference type="ARBA" id="ARBA00023163"/>
    </source>
</evidence>
<organism evidence="7 8">
    <name type="scientific">Liquidambar formosana</name>
    <name type="common">Formosan gum</name>
    <dbReference type="NCBI Taxonomy" id="63359"/>
    <lineage>
        <taxon>Eukaryota</taxon>
        <taxon>Viridiplantae</taxon>
        <taxon>Streptophyta</taxon>
        <taxon>Embryophyta</taxon>
        <taxon>Tracheophyta</taxon>
        <taxon>Spermatophyta</taxon>
        <taxon>Magnoliopsida</taxon>
        <taxon>eudicotyledons</taxon>
        <taxon>Gunneridae</taxon>
        <taxon>Pentapetalae</taxon>
        <taxon>Saxifragales</taxon>
        <taxon>Altingiaceae</taxon>
        <taxon>Liquidambar</taxon>
    </lineage>
</organism>
<keyword evidence="3" id="KW-0238">DNA-binding</keyword>
<sequence length="263" mass="29985">MDELRPSFLFVGPDQFELTGPVTIQNNPALRRIDKLRLVELVMLGIRAEVVEDVVWVLVFDFRVTIGLNIDLNYDNCGVDITPYVGENMVGDEEHVDKGDCGINDNANVLGMGLTSEDDQNLEPYNGMEFDSHEEAYSFYLKYAKFVGFAVLKKASRWSKISNKLIDVKFSCTRYGTKRESNAINPRPYLKINCQATSHVKRGQDCGKWFVQNFIKEHNHELFPNDAHYFPCHRKITSIDKHNIDTLHIVGVGTSKIFAMMAK</sequence>
<evidence type="ECO:0000256" key="3">
    <source>
        <dbReference type="ARBA" id="ARBA00023125"/>
    </source>
</evidence>
<keyword evidence="2" id="KW-0805">Transcription regulation</keyword>
<dbReference type="InterPro" id="IPR036576">
    <property type="entry name" value="WRKY_dom_sf"/>
</dbReference>
<dbReference type="GO" id="GO:0003700">
    <property type="term" value="F:DNA-binding transcription factor activity"/>
    <property type="evidence" value="ECO:0007669"/>
    <property type="project" value="InterPro"/>
</dbReference>
<dbReference type="EMBL" id="JBBPBK010000003">
    <property type="protein sequence ID" value="KAK9287909.1"/>
    <property type="molecule type" value="Genomic_DNA"/>
</dbReference>
<dbReference type="PANTHER" id="PTHR46328:SF27">
    <property type="entry name" value="OS12G0287500 PROTEIN"/>
    <property type="match status" value="1"/>
</dbReference>
<dbReference type="PANTHER" id="PTHR46328">
    <property type="entry name" value="FAR-RED IMPAIRED RESPONSIVE (FAR1) FAMILY PROTEIN-RELATED"/>
    <property type="match status" value="1"/>
</dbReference>
<protein>
    <recommendedName>
        <fullName evidence="6">WRKY domain-containing protein</fullName>
    </recommendedName>
</protein>
<accession>A0AAP0S0J6</accession>
<comment type="caution">
    <text evidence="7">The sequence shown here is derived from an EMBL/GenBank/DDBJ whole genome shotgun (WGS) entry which is preliminary data.</text>
</comment>
<dbReference type="InterPro" id="IPR004330">
    <property type="entry name" value="FAR1_DNA_bnd_dom"/>
</dbReference>
<feature type="domain" description="WRKY" evidence="6">
    <location>
        <begin position="161"/>
        <end position="223"/>
    </location>
</feature>
<dbReference type="SUPFAM" id="SSF118290">
    <property type="entry name" value="WRKY DNA-binding domain"/>
    <property type="match status" value="1"/>
</dbReference>
<evidence type="ECO:0000256" key="1">
    <source>
        <dbReference type="ARBA" id="ARBA00004123"/>
    </source>
</evidence>
<name>A0AAP0S0J6_LIQFO</name>
<evidence type="ECO:0000256" key="2">
    <source>
        <dbReference type="ARBA" id="ARBA00023015"/>
    </source>
</evidence>
<evidence type="ECO:0000313" key="7">
    <source>
        <dbReference type="EMBL" id="KAK9287909.1"/>
    </source>
</evidence>
<keyword evidence="5" id="KW-0539">Nucleus</keyword>
<dbReference type="InterPro" id="IPR003657">
    <property type="entry name" value="WRKY_dom"/>
</dbReference>